<organism evidence="11 12">
    <name type="scientific">Ideonella alba</name>
    <dbReference type="NCBI Taxonomy" id="2824118"/>
    <lineage>
        <taxon>Bacteria</taxon>
        <taxon>Pseudomonadati</taxon>
        <taxon>Pseudomonadota</taxon>
        <taxon>Betaproteobacteria</taxon>
        <taxon>Burkholderiales</taxon>
        <taxon>Sphaerotilaceae</taxon>
        <taxon>Ideonella</taxon>
    </lineage>
</organism>
<keyword evidence="12" id="KW-1185">Reference proteome</keyword>
<dbReference type="GO" id="GO:0016787">
    <property type="term" value="F:hydrolase activity"/>
    <property type="evidence" value="ECO:0007669"/>
    <property type="project" value="UniProtKB-KW"/>
</dbReference>
<dbReference type="PANTHER" id="PTHR30562:SF10">
    <property type="entry name" value="EXCINUCLEASE CHO"/>
    <property type="match status" value="1"/>
</dbReference>
<keyword evidence="6" id="KW-0742">SOS response</keyword>
<evidence type="ECO:0000256" key="7">
    <source>
        <dbReference type="ARBA" id="ARBA00040756"/>
    </source>
</evidence>
<comment type="caution">
    <text evidence="11">The sequence shown here is derived from an EMBL/GenBank/DDBJ whole genome shotgun (WGS) entry which is preliminary data.</text>
</comment>
<keyword evidence="1" id="KW-0227">DNA damage</keyword>
<dbReference type="InterPro" id="IPR035901">
    <property type="entry name" value="GIY-YIG_endonuc_sf"/>
</dbReference>
<feature type="domain" description="GIY-YIG" evidence="10">
    <location>
        <begin position="21"/>
        <end position="96"/>
    </location>
</feature>
<evidence type="ECO:0000256" key="5">
    <source>
        <dbReference type="ARBA" id="ARBA00023204"/>
    </source>
</evidence>
<sequence length="282" mass="31157">MAEDPRSQADALRSQAEALPEAPGVYLFWGRSTTLPLYIGKSIHLRSRVLSHLRDPDSARWVAQSLRIEHRRTPGEVGALLLEAALVKQLQPLHNQRLRRVRHLHAWRLADGADGTERPELVDTTRVDFATTPHLHGLFASRHAAQGALRAMADEHRLCLQRLGMERAWRGSGACFRASIGRCGGVCAGRETPAAHDARLRAALAALRLLVWPHPGAVGLVERDETGWQQVHVLRHWCYLGSADTLDAARTLDRSAPGFDMDSYRILSGGLLRDGAELVTLA</sequence>
<dbReference type="Gene3D" id="3.40.1440.10">
    <property type="entry name" value="GIY-YIG endonuclease"/>
    <property type="match status" value="1"/>
</dbReference>
<dbReference type="AlphaFoldDB" id="A0A940YAA1"/>
<dbReference type="RefSeq" id="WP_210853356.1">
    <property type="nucleotide sequence ID" value="NZ_JAGQDD010000004.1"/>
</dbReference>
<keyword evidence="5" id="KW-0234">DNA repair</keyword>
<keyword evidence="4" id="KW-0267">Excision nuclease</keyword>
<dbReference type="InterPro" id="IPR000305">
    <property type="entry name" value="GIY-YIG_endonuc"/>
</dbReference>
<protein>
    <recommendedName>
        <fullName evidence="7">Excinuclease cho</fullName>
    </recommendedName>
    <alternativeName>
        <fullName evidence="9">Endonuclease cho</fullName>
    </alternativeName>
    <alternativeName>
        <fullName evidence="8">UvrC homolog protein</fullName>
    </alternativeName>
</protein>
<keyword evidence="3" id="KW-0378">Hydrolase</keyword>
<dbReference type="GO" id="GO:0004519">
    <property type="term" value="F:endonuclease activity"/>
    <property type="evidence" value="ECO:0007669"/>
    <property type="project" value="UniProtKB-KW"/>
</dbReference>
<evidence type="ECO:0000256" key="3">
    <source>
        <dbReference type="ARBA" id="ARBA00022801"/>
    </source>
</evidence>
<evidence type="ECO:0000259" key="10">
    <source>
        <dbReference type="PROSITE" id="PS50164"/>
    </source>
</evidence>
<dbReference type="PROSITE" id="PS50164">
    <property type="entry name" value="GIY_YIG"/>
    <property type="match status" value="1"/>
</dbReference>
<evidence type="ECO:0000256" key="1">
    <source>
        <dbReference type="ARBA" id="ARBA00022763"/>
    </source>
</evidence>
<keyword evidence="11" id="KW-0540">Nuclease</keyword>
<name>A0A940YAA1_9BURK</name>
<evidence type="ECO:0000313" key="11">
    <source>
        <dbReference type="EMBL" id="MBQ0930533.1"/>
    </source>
</evidence>
<evidence type="ECO:0000256" key="6">
    <source>
        <dbReference type="ARBA" id="ARBA00023236"/>
    </source>
</evidence>
<accession>A0A940YAA1</accession>
<dbReference type="InterPro" id="IPR050066">
    <property type="entry name" value="UvrABC_protein_C"/>
</dbReference>
<proteinExistence type="predicted"/>
<dbReference type="Proteomes" id="UP000676246">
    <property type="component" value="Unassembled WGS sequence"/>
</dbReference>
<gene>
    <name evidence="11" type="ORF">KAK03_08535</name>
</gene>
<dbReference type="GO" id="GO:0006289">
    <property type="term" value="P:nucleotide-excision repair"/>
    <property type="evidence" value="ECO:0007669"/>
    <property type="project" value="InterPro"/>
</dbReference>
<dbReference type="GO" id="GO:0009380">
    <property type="term" value="C:excinuclease repair complex"/>
    <property type="evidence" value="ECO:0007669"/>
    <property type="project" value="TreeGrafter"/>
</dbReference>
<dbReference type="GO" id="GO:0009432">
    <property type="term" value="P:SOS response"/>
    <property type="evidence" value="ECO:0007669"/>
    <property type="project" value="UniProtKB-KW"/>
</dbReference>
<keyword evidence="11" id="KW-0255">Endonuclease</keyword>
<evidence type="ECO:0000256" key="9">
    <source>
        <dbReference type="ARBA" id="ARBA00042732"/>
    </source>
</evidence>
<evidence type="ECO:0000256" key="2">
    <source>
        <dbReference type="ARBA" id="ARBA00022769"/>
    </source>
</evidence>
<evidence type="ECO:0000256" key="8">
    <source>
        <dbReference type="ARBA" id="ARBA00042138"/>
    </source>
</evidence>
<evidence type="ECO:0000313" key="12">
    <source>
        <dbReference type="Proteomes" id="UP000676246"/>
    </source>
</evidence>
<dbReference type="SMART" id="SM00465">
    <property type="entry name" value="GIYc"/>
    <property type="match status" value="1"/>
</dbReference>
<dbReference type="SUPFAM" id="SSF82771">
    <property type="entry name" value="GIY-YIG endonuclease"/>
    <property type="match status" value="1"/>
</dbReference>
<evidence type="ECO:0000256" key="4">
    <source>
        <dbReference type="ARBA" id="ARBA00022881"/>
    </source>
</evidence>
<dbReference type="InterPro" id="IPR047296">
    <property type="entry name" value="GIY-YIG_UvrC_Cho"/>
</dbReference>
<reference evidence="11 12" key="1">
    <citation type="submission" date="2021-04" db="EMBL/GenBank/DDBJ databases">
        <title>The genome sequence of Ideonella sp. 3Y2.</title>
        <authorList>
            <person name="Liu Y."/>
        </authorList>
    </citation>
    <scope>NUCLEOTIDE SEQUENCE [LARGE SCALE GENOMIC DNA]</scope>
    <source>
        <strain evidence="11 12">3Y2</strain>
    </source>
</reference>
<dbReference type="EMBL" id="JAGQDD010000004">
    <property type="protein sequence ID" value="MBQ0930533.1"/>
    <property type="molecule type" value="Genomic_DNA"/>
</dbReference>
<dbReference type="PANTHER" id="PTHR30562">
    <property type="entry name" value="UVRC/OXIDOREDUCTASE"/>
    <property type="match status" value="1"/>
</dbReference>
<keyword evidence="2" id="KW-0228">DNA excision</keyword>
<dbReference type="CDD" id="cd10434">
    <property type="entry name" value="GIY-YIG_UvrC_Cho"/>
    <property type="match status" value="1"/>
</dbReference>